<dbReference type="AlphaFoldDB" id="A0A8H4FHC7"/>
<feature type="compositionally biased region" description="Polar residues" evidence="1">
    <location>
        <begin position="1"/>
        <end position="13"/>
    </location>
</feature>
<comment type="caution">
    <text evidence="2">The sequence shown here is derived from an EMBL/GenBank/DDBJ whole genome shotgun (WGS) entry which is preliminary data.</text>
</comment>
<dbReference type="RefSeq" id="XP_045261512.1">
    <property type="nucleotide sequence ID" value="XM_045403880.1"/>
</dbReference>
<reference evidence="2" key="2">
    <citation type="submission" date="2020-03" db="EMBL/GenBank/DDBJ databases">
        <authorList>
            <person name="Fu F.-F."/>
            <person name="Chen J."/>
        </authorList>
    </citation>
    <scope>NUCLEOTIDE SEQUENCE</scope>
    <source>
        <strain evidence="2">Lc1</strain>
    </source>
</reference>
<organism evidence="2 3">
    <name type="scientific">Colletotrichum gloeosporioides</name>
    <name type="common">Anthracnose fungus</name>
    <name type="synonym">Glomerella cingulata</name>
    <dbReference type="NCBI Taxonomy" id="474922"/>
    <lineage>
        <taxon>Eukaryota</taxon>
        <taxon>Fungi</taxon>
        <taxon>Dikarya</taxon>
        <taxon>Ascomycota</taxon>
        <taxon>Pezizomycotina</taxon>
        <taxon>Sordariomycetes</taxon>
        <taxon>Hypocreomycetidae</taxon>
        <taxon>Glomerellales</taxon>
        <taxon>Glomerellaceae</taxon>
        <taxon>Colletotrichum</taxon>
        <taxon>Colletotrichum gloeosporioides species complex</taxon>
    </lineage>
</organism>
<evidence type="ECO:0000313" key="2">
    <source>
        <dbReference type="EMBL" id="KAF3802353.1"/>
    </source>
</evidence>
<protein>
    <submittedName>
        <fullName evidence="2">Uncharacterized protein</fullName>
    </submittedName>
</protein>
<dbReference type="Proteomes" id="UP000613401">
    <property type="component" value="Unassembled WGS sequence"/>
</dbReference>
<proteinExistence type="predicted"/>
<evidence type="ECO:0000256" key="1">
    <source>
        <dbReference type="SAM" id="MobiDB-lite"/>
    </source>
</evidence>
<evidence type="ECO:0000313" key="3">
    <source>
        <dbReference type="Proteomes" id="UP000613401"/>
    </source>
</evidence>
<dbReference type="GeneID" id="69010972"/>
<reference evidence="2" key="1">
    <citation type="journal article" date="2020" name="Phytopathology">
        <title>Genome sequence and comparative analysis of Colletotrichum gloeosporioides isolated from Liriodendron leaves.</title>
        <authorList>
            <person name="Fu F.F."/>
            <person name="Hao Z."/>
            <person name="Wang P."/>
            <person name="Lu Y."/>
            <person name="Xue L.J."/>
            <person name="Wei G."/>
            <person name="Tian Y."/>
            <person name="Baishi H."/>
            <person name="Xu H."/>
            <person name="Shi J."/>
            <person name="Cheng T."/>
            <person name="Wang G."/>
            <person name="Yi Y."/>
            <person name="Chen J."/>
        </authorList>
    </citation>
    <scope>NUCLEOTIDE SEQUENCE</scope>
    <source>
        <strain evidence="2">Lc1</strain>
    </source>
</reference>
<sequence>MSGRCSRSQSYSAASGREETPLVMFGEGSRSRSFSALSRCEGSPRAVPGDGSRSRSSSASSRREESLPTISGKASRSRSPSASSGRKELSPAVPSRGSRSPSSSASSEREESLPNHHAIRFTISLPRIVEKGADETSEPRDQDAEEGKGRVRRRHERRGHDDQDLTLCFHGDWVPTIGTLELHFSSEGIQTSLEGPQPRPHEEDARVLTLECNRIAFPTSSSSSPFRLWCRSLCIWAVVGAGLYIAARILVMISVETHIYLDRSALRSMEQRWREIPLSAELGRVALLYGDAASSLVELAKSAESLLSNLGGNIVPLCRHADILTHSIKVVCDEYDVVLNDAVGTHAALKIQASSWNVAGAMNGSRMEGLLSCWNGIDREYIDDDDVNDDNGDGHATGAVFSCVAELLRRWETDSTGLLSPAAEEAGRLEGQLREMGARQDWIVDPFEELLRQQDLRSASSSSATARAGMRKVAVPPIVAARVSAMRNETDAEFARLMGRIVQWQEAMVAAGVERALLEARLSIPGRKEWVTWHWGRAVLWRFPAMDRMVSDLEGTIKALQRGKASGNRSEHEA</sequence>
<keyword evidence="3" id="KW-1185">Reference proteome</keyword>
<feature type="region of interest" description="Disordered" evidence="1">
    <location>
        <begin position="1"/>
        <end position="160"/>
    </location>
</feature>
<name>A0A8H4FHC7_COLGL</name>
<accession>A0A8H4FHC7</accession>
<gene>
    <name evidence="2" type="ORF">GCG54_00003814</name>
</gene>
<dbReference type="EMBL" id="WVTB01000064">
    <property type="protein sequence ID" value="KAF3802353.1"/>
    <property type="molecule type" value="Genomic_DNA"/>
</dbReference>
<feature type="compositionally biased region" description="Basic and acidic residues" evidence="1">
    <location>
        <begin position="128"/>
        <end position="149"/>
    </location>
</feature>
<feature type="compositionally biased region" description="Low complexity" evidence="1">
    <location>
        <begin position="71"/>
        <end position="106"/>
    </location>
</feature>